<protein>
    <recommendedName>
        <fullName evidence="4">DUF2125 domain-containing protein</fullName>
    </recommendedName>
</protein>
<dbReference type="EMBL" id="CP078073">
    <property type="protein sequence ID" value="QXL87119.1"/>
    <property type="molecule type" value="Genomic_DNA"/>
</dbReference>
<dbReference type="AlphaFoldDB" id="A0A975TT21"/>
<keyword evidence="3" id="KW-1185">Reference proteome</keyword>
<organism evidence="2">
    <name type="scientific">Gymnodinialimonas phycosphaerae</name>
    <dbReference type="NCBI Taxonomy" id="2841589"/>
    <lineage>
        <taxon>Bacteria</taxon>
        <taxon>Pseudomonadati</taxon>
        <taxon>Pseudomonadota</taxon>
        <taxon>Alphaproteobacteria</taxon>
        <taxon>Rhodobacterales</taxon>
        <taxon>Paracoccaceae</taxon>
        <taxon>Gymnodinialimonas</taxon>
    </lineage>
</organism>
<evidence type="ECO:0000256" key="1">
    <source>
        <dbReference type="SAM" id="SignalP"/>
    </source>
</evidence>
<evidence type="ECO:0008006" key="4">
    <source>
        <dbReference type="Google" id="ProtNLM"/>
    </source>
</evidence>
<keyword evidence="1" id="KW-0732">Signal</keyword>
<proteinExistence type="predicted"/>
<reference evidence="2 3" key="1">
    <citation type="submission" date="2021-07" db="EMBL/GenBank/DDBJ databases">
        <title>Karlodiniumbacter phycospheric gen. nov., sp. nov., a phycosphere bacterium isolated from karlodinium veneficum.</title>
        <authorList>
            <person name="Peng Y."/>
            <person name="Jiang L."/>
            <person name="Lee J."/>
        </authorList>
    </citation>
    <scope>NUCLEOTIDE SEQUENCE</scope>
    <source>
        <strain evidence="2 3">N5</strain>
    </source>
</reference>
<name>A0A975TT21_9RHOB</name>
<dbReference type="Pfam" id="PF09898">
    <property type="entry name" value="DUF2125"/>
    <property type="match status" value="1"/>
</dbReference>
<dbReference type="InterPro" id="IPR018666">
    <property type="entry name" value="DUF2125"/>
</dbReference>
<dbReference type="RefSeq" id="WP_257894030.1">
    <property type="nucleotide sequence ID" value="NZ_JAIMBW010000001.1"/>
</dbReference>
<accession>A0A975TT21</accession>
<feature type="chain" id="PRO_5037846104" description="DUF2125 domain-containing protein" evidence="1">
    <location>
        <begin position="22"/>
        <end position="496"/>
    </location>
</feature>
<evidence type="ECO:0000313" key="2">
    <source>
        <dbReference type="EMBL" id="QXL87119.1"/>
    </source>
</evidence>
<dbReference type="EMBL" id="JAIMBW010000001">
    <property type="protein sequence ID" value="MBY4894466.1"/>
    <property type="molecule type" value="Genomic_DNA"/>
</dbReference>
<dbReference type="Proteomes" id="UP000693972">
    <property type="component" value="Unassembled WGS sequence"/>
</dbReference>
<feature type="signal peptide" evidence="1">
    <location>
        <begin position="1"/>
        <end position="21"/>
    </location>
</feature>
<sequence length="496" mass="51431">MKRLCYTLSSLALAAASPAMAETVATELWAEWQAQAEAAGQTVTAEVTETDNGLTLSNFTTVYEDEAVSTRGTIDEIVLVENSDGTVSVTYSDLYTMTFTFEIDPGDPPANIEVLLRHENLEMTISGDAGARSYAYTADRITVTEGELWGGDGPPPTIELDMVMTDIATTYNVMGTDPATQRFTSEGSVGGLTMVMEILPPPPEEGEFKAGLVIGPMQATSEGTLLSLTNMNQLEGTLPEGFELSGSTAYASMGLEMQFEAPGEGFAAIYSNEGGAIGASISSEAISYDIAASGARATITGTEIPVPVEISVGSSELVLSVPMAASDTPQDMGMRLGIQDLMVGESVLGMIDPGQALPRDPASLLFDATGQVQLFVDLMGLDPETMTGPPGELRAITVNELNLSVGGAELSGTADFSFAPNQLIPMPVGSADLQLSGGNALMEALVAGGVVPPAQSGMVMGMANVFARPGATPDTLETTVEFGADGTITANGVPLQ</sequence>
<gene>
    <name evidence="2" type="ORF">KUL25_17045</name>
</gene>
<evidence type="ECO:0000313" key="3">
    <source>
        <dbReference type="Proteomes" id="UP000693972"/>
    </source>
</evidence>